<dbReference type="Pfam" id="PF01990">
    <property type="entry name" value="ATP-synt_F"/>
    <property type="match status" value="1"/>
</dbReference>
<evidence type="ECO:0000256" key="2">
    <source>
        <dbReference type="ARBA" id="ARBA00022448"/>
    </source>
</evidence>
<dbReference type="Proteomes" id="UP000226712">
    <property type="component" value="Unassembled WGS sequence"/>
</dbReference>
<accession>A0A2D6LQD3</accession>
<proteinExistence type="inferred from homology"/>
<evidence type="ECO:0000313" key="5">
    <source>
        <dbReference type="EMBL" id="MAG18400.1"/>
    </source>
</evidence>
<evidence type="ECO:0000256" key="4">
    <source>
        <dbReference type="HAMAP-Rule" id="MF_00312"/>
    </source>
</evidence>
<dbReference type="GO" id="GO:0046961">
    <property type="term" value="F:proton-transporting ATPase activity, rotational mechanism"/>
    <property type="evidence" value="ECO:0007669"/>
    <property type="project" value="InterPro"/>
</dbReference>
<comment type="subcellular location">
    <subcellularLocation>
        <location evidence="4">Cell membrane</location>
        <topology evidence="4">Peripheral membrane protein</topology>
    </subcellularLocation>
</comment>
<comment type="function">
    <text evidence="4">Component of the A-type ATP synthase that produces ATP from ADP in the presence of a proton gradient across the membrane.</text>
</comment>
<dbReference type="AlphaFoldDB" id="A0A2D6LQD3"/>
<keyword evidence="4" id="KW-1003">Cell membrane</keyword>
<dbReference type="InterPro" id="IPR022944">
    <property type="entry name" value="ATPase_V1-cplx_fsu_bac/arc"/>
</dbReference>
<comment type="subunit">
    <text evidence="4">Has multiple subunits with at least A(3), B(3), C, D, E, F, H, I and proteolipid K(x).</text>
</comment>
<keyword evidence="4" id="KW-0066">ATP synthesis</keyword>
<organism evidence="5 6">
    <name type="scientific">Candidatus Iainarchaeum sp</name>
    <dbReference type="NCBI Taxonomy" id="3101447"/>
    <lineage>
        <taxon>Archaea</taxon>
        <taxon>Candidatus Iainarchaeota</taxon>
        <taxon>Candidatus Iainarchaeia</taxon>
        <taxon>Candidatus Iainarchaeales</taxon>
        <taxon>Candidatus Iainarchaeaceae</taxon>
        <taxon>Candidatus Iainarchaeum</taxon>
    </lineage>
</organism>
<evidence type="ECO:0000256" key="3">
    <source>
        <dbReference type="ARBA" id="ARBA00023065"/>
    </source>
</evidence>
<dbReference type="GO" id="GO:0042777">
    <property type="term" value="P:proton motive force-driven plasma membrane ATP synthesis"/>
    <property type="evidence" value="ECO:0007669"/>
    <property type="project" value="UniProtKB-UniRule"/>
</dbReference>
<dbReference type="GO" id="GO:0005886">
    <property type="term" value="C:plasma membrane"/>
    <property type="evidence" value="ECO:0007669"/>
    <property type="project" value="UniProtKB-SubCell"/>
</dbReference>
<comment type="similarity">
    <text evidence="1 4">Belongs to the V-ATPase F subunit family.</text>
</comment>
<sequence>MDKQNIIVVGDGPTCTGFRLAGVENVFPKEGKEAEEKVRELLGEESTGILIINEKILENIDWKLKNKIEKIAKPVVITIPDKNGPMEQGDSLNAMIKRALGFDLAK</sequence>
<protein>
    <recommendedName>
        <fullName evidence="4">A-type ATP synthase subunit F</fullName>
    </recommendedName>
</protein>
<dbReference type="SUPFAM" id="SSF159468">
    <property type="entry name" value="AtpF-like"/>
    <property type="match status" value="1"/>
</dbReference>
<dbReference type="InterPro" id="IPR036906">
    <property type="entry name" value="ATPase_V1_fsu_sf"/>
</dbReference>
<gene>
    <name evidence="4" type="primary">atpF</name>
    <name evidence="5" type="ORF">CL944_02920</name>
</gene>
<keyword evidence="2 4" id="KW-0813">Transport</keyword>
<reference evidence="6" key="1">
    <citation type="submission" date="2017-09" db="EMBL/GenBank/DDBJ databases">
        <title>The Reconstruction of 2,631 Draft Metagenome-Assembled Genomes from the Global Oceans.</title>
        <authorList>
            <person name="Tully B.J."/>
            <person name="Graham E.D."/>
            <person name="Heidelberg J.F."/>
        </authorList>
    </citation>
    <scope>NUCLEOTIDE SEQUENCE [LARGE SCALE GENOMIC DNA]</scope>
</reference>
<dbReference type="GO" id="GO:0005524">
    <property type="term" value="F:ATP binding"/>
    <property type="evidence" value="ECO:0007669"/>
    <property type="project" value="UniProtKB-UniRule"/>
</dbReference>
<keyword evidence="4" id="KW-0375">Hydrogen ion transport</keyword>
<dbReference type="EMBL" id="NZBD01000016">
    <property type="protein sequence ID" value="MAG18400.1"/>
    <property type="molecule type" value="Genomic_DNA"/>
</dbReference>
<evidence type="ECO:0000313" key="6">
    <source>
        <dbReference type="Proteomes" id="UP000226712"/>
    </source>
</evidence>
<comment type="caution">
    <text evidence="5">The sequence shown here is derived from an EMBL/GenBank/DDBJ whole genome shotgun (WGS) entry which is preliminary data.</text>
</comment>
<dbReference type="InterPro" id="IPR008218">
    <property type="entry name" value="ATPase_V1-cplx_f_g_su"/>
</dbReference>
<name>A0A2D6LQD3_9ARCH</name>
<dbReference type="HAMAP" id="MF_00312">
    <property type="entry name" value="ATP_synth_F_arch"/>
    <property type="match status" value="1"/>
</dbReference>
<dbReference type="Gene3D" id="3.40.50.10580">
    <property type="entry name" value="ATPase, V1 complex, subunit F"/>
    <property type="match status" value="1"/>
</dbReference>
<evidence type="ECO:0000256" key="1">
    <source>
        <dbReference type="ARBA" id="ARBA00010148"/>
    </source>
</evidence>
<keyword evidence="3 4" id="KW-0406">Ion transport</keyword>
<dbReference type="GO" id="GO:0046933">
    <property type="term" value="F:proton-transporting ATP synthase activity, rotational mechanism"/>
    <property type="evidence" value="ECO:0007669"/>
    <property type="project" value="UniProtKB-UniRule"/>
</dbReference>
<keyword evidence="4" id="KW-0472">Membrane</keyword>